<protein>
    <submittedName>
        <fullName evidence="1">Uncharacterized protein</fullName>
    </submittedName>
</protein>
<accession>A0A1I0N703</accession>
<evidence type="ECO:0000313" key="1">
    <source>
        <dbReference type="EMBL" id="SEV96700.1"/>
    </source>
</evidence>
<dbReference type="Proteomes" id="UP000182125">
    <property type="component" value="Unassembled WGS sequence"/>
</dbReference>
<gene>
    <name evidence="1" type="ORF">SAMN05216170_1144</name>
</gene>
<dbReference type="EMBL" id="FOIW01000001">
    <property type="protein sequence ID" value="SEV96700.1"/>
    <property type="molecule type" value="Genomic_DNA"/>
</dbReference>
<evidence type="ECO:0000313" key="2">
    <source>
        <dbReference type="Proteomes" id="UP000182125"/>
    </source>
</evidence>
<organism evidence="1 2">
    <name type="scientific">Thermococcus thioreducens</name>
    <dbReference type="NCBI Taxonomy" id="277988"/>
    <lineage>
        <taxon>Archaea</taxon>
        <taxon>Methanobacteriati</taxon>
        <taxon>Methanobacteriota</taxon>
        <taxon>Thermococci</taxon>
        <taxon>Thermococcales</taxon>
        <taxon>Thermococcaceae</taxon>
        <taxon>Thermococcus</taxon>
    </lineage>
</organism>
<dbReference type="AlphaFoldDB" id="A0A1I0N703"/>
<reference evidence="1 2" key="1">
    <citation type="submission" date="2016-10" db="EMBL/GenBank/DDBJ databases">
        <authorList>
            <person name="de Groot N.N."/>
        </authorList>
    </citation>
    <scope>NUCLEOTIDE SEQUENCE [LARGE SCALE GENOMIC DNA]</scope>
    <source>
        <strain evidence="1 2">OGL-20</strain>
    </source>
</reference>
<sequence length="115" mass="13244">MIITKLTSLVTKYASIEDNTCRQRMYITLLNGVKSLVNTLSSYLSEVNTYTKKTINPKSKFINPTIRKRATVVTADSTGFTEFSRFLGRPVILPMKRPKIKTEFRKRYSRKRSAS</sequence>
<proteinExistence type="predicted"/>
<name>A0A1I0N703_9EURY</name>